<protein>
    <submittedName>
        <fullName evidence="1">Uncharacterized protein</fullName>
    </submittedName>
</protein>
<comment type="caution">
    <text evidence="1">The sequence shown here is derived from an EMBL/GenBank/DDBJ whole genome shotgun (WGS) entry which is preliminary data.</text>
</comment>
<evidence type="ECO:0000313" key="2">
    <source>
        <dbReference type="Proteomes" id="UP000830395"/>
    </source>
</evidence>
<organism evidence="1 2">
    <name type="scientific">Pangasius djambal</name>
    <dbReference type="NCBI Taxonomy" id="1691987"/>
    <lineage>
        <taxon>Eukaryota</taxon>
        <taxon>Metazoa</taxon>
        <taxon>Chordata</taxon>
        <taxon>Craniata</taxon>
        <taxon>Vertebrata</taxon>
        <taxon>Euteleostomi</taxon>
        <taxon>Actinopterygii</taxon>
        <taxon>Neopterygii</taxon>
        <taxon>Teleostei</taxon>
        <taxon>Ostariophysi</taxon>
        <taxon>Siluriformes</taxon>
        <taxon>Pangasiidae</taxon>
        <taxon>Pangasius</taxon>
    </lineage>
</organism>
<dbReference type="EMBL" id="CM040976">
    <property type="protein sequence ID" value="MCJ8729645.1"/>
    <property type="molecule type" value="Genomic_DNA"/>
</dbReference>
<gene>
    <name evidence="1" type="ORF">PDJAM_G00108900</name>
</gene>
<reference evidence="1" key="1">
    <citation type="submission" date="2020-02" db="EMBL/GenBank/DDBJ databases">
        <title>Genome sequencing of the panga catfish, Pangasius djambal.</title>
        <authorList>
            <person name="Wen M."/>
            <person name="Zahm M."/>
            <person name="Roques C."/>
            <person name="Cabau C."/>
            <person name="Klopp C."/>
            <person name="Donnadieu C."/>
            <person name="Jouanno E."/>
            <person name="Avarre J.-C."/>
            <person name="Campet M."/>
            <person name="Ha T."/>
            <person name="Dugue R."/>
            <person name="Lampietro C."/>
            <person name="Louis A."/>
            <person name="Herpin A."/>
            <person name="Echchiki A."/>
            <person name="Berthelot C."/>
            <person name="Parey E."/>
            <person name="Roest-Crollius H."/>
            <person name="Braasch I."/>
            <person name="Postlethwait J.H."/>
            <person name="Bobe J."/>
            <person name="Montfort J."/>
            <person name="Bouchez O."/>
            <person name="Begum T."/>
            <person name="Schartl M."/>
            <person name="Gustiano R."/>
            <person name="Guiguen Y."/>
        </authorList>
    </citation>
    <scope>NUCLEOTIDE SEQUENCE</scope>
    <source>
        <strain evidence="1">Pdj_M5554</strain>
    </source>
</reference>
<dbReference type="Proteomes" id="UP000830395">
    <property type="component" value="Chromosome 2"/>
</dbReference>
<keyword evidence="2" id="KW-1185">Reference proteome</keyword>
<name>A0ACC5Y1Z8_9TELE</name>
<proteinExistence type="predicted"/>
<feature type="non-terminal residue" evidence="1">
    <location>
        <position position="1"/>
    </location>
</feature>
<evidence type="ECO:0000313" key="1">
    <source>
        <dbReference type="EMBL" id="MCJ8729645.1"/>
    </source>
</evidence>
<accession>A0ACC5Y1Z8</accession>
<sequence>PDWVQNFPTKTQSSEGPVLVHTYHLHPTYTPTRNGGNEFIRIWLPLHHLNIFKSSFICSFIHSFIFSNHFILIRVVVAPELEHGVQGKDTP</sequence>